<dbReference type="AlphaFoldDB" id="A0A0R1GQ20"/>
<dbReference type="PANTHER" id="PTHR14969:SF13">
    <property type="entry name" value="AT30094P"/>
    <property type="match status" value="1"/>
</dbReference>
<reference evidence="3 4" key="1">
    <citation type="journal article" date="2015" name="Genome Announc.">
        <title>Expanding the biotechnology potential of lactobacilli through comparative genomics of 213 strains and associated genera.</title>
        <authorList>
            <person name="Sun Z."/>
            <person name="Harris H.M."/>
            <person name="McCann A."/>
            <person name="Guo C."/>
            <person name="Argimon S."/>
            <person name="Zhang W."/>
            <person name="Yang X."/>
            <person name="Jeffery I.B."/>
            <person name="Cooney J.C."/>
            <person name="Kagawa T.F."/>
            <person name="Liu W."/>
            <person name="Song Y."/>
            <person name="Salvetti E."/>
            <person name="Wrobel A."/>
            <person name="Rasinkangas P."/>
            <person name="Parkhill J."/>
            <person name="Rea M.C."/>
            <person name="O'Sullivan O."/>
            <person name="Ritari J."/>
            <person name="Douillard F.P."/>
            <person name="Paul Ross R."/>
            <person name="Yang R."/>
            <person name="Briner A.E."/>
            <person name="Felis G.E."/>
            <person name="de Vos W.M."/>
            <person name="Barrangou R."/>
            <person name="Klaenhammer T.R."/>
            <person name="Caufield P.W."/>
            <person name="Cui Y."/>
            <person name="Zhang H."/>
            <person name="O'Toole P.W."/>
        </authorList>
    </citation>
    <scope>NUCLEOTIDE SEQUENCE [LARGE SCALE GENOMIC DNA]</scope>
    <source>
        <strain evidence="3 4">ATCC 53295</strain>
    </source>
</reference>
<keyword evidence="1" id="KW-0812">Transmembrane</keyword>
<keyword evidence="1" id="KW-1133">Transmembrane helix</keyword>
<dbReference type="PANTHER" id="PTHR14969">
    <property type="entry name" value="SPHINGOSINE-1-PHOSPHATE PHOSPHOHYDROLASE"/>
    <property type="match status" value="1"/>
</dbReference>
<gene>
    <name evidence="3" type="ORF">FD07_GL001077</name>
</gene>
<accession>A0A0R1GQ20</accession>
<dbReference type="CDD" id="cd03392">
    <property type="entry name" value="PAP2_like_2"/>
    <property type="match status" value="1"/>
</dbReference>
<keyword evidence="1" id="KW-0472">Membrane</keyword>
<evidence type="ECO:0000313" key="3">
    <source>
        <dbReference type="EMBL" id="KRK36155.1"/>
    </source>
</evidence>
<feature type="transmembrane region" description="Helical" evidence="1">
    <location>
        <begin position="197"/>
        <end position="216"/>
    </location>
</feature>
<evidence type="ECO:0000256" key="1">
    <source>
        <dbReference type="SAM" id="Phobius"/>
    </source>
</evidence>
<evidence type="ECO:0000259" key="2">
    <source>
        <dbReference type="SMART" id="SM00014"/>
    </source>
</evidence>
<feature type="transmembrane region" description="Helical" evidence="1">
    <location>
        <begin position="138"/>
        <end position="158"/>
    </location>
</feature>
<dbReference type="Proteomes" id="UP000051176">
    <property type="component" value="Unassembled WGS sequence"/>
</dbReference>
<comment type="caution">
    <text evidence="3">The sequence shown here is derived from an EMBL/GenBank/DDBJ whole genome shotgun (WGS) entry which is preliminary data.</text>
</comment>
<sequence length="229" mass="26240">MTKGILIMMLFNRDRDRPWKFTLTTVLFLVVAYFVKVQNAYVDFLDSSIIDVIQKNQPEWKTLLYRGVTSLAEPKLAIIWALILAFLLWGFKFKIPALWCLATLAGGDVIAALVKKFVARARPSTHLAIDDGFSFPSGHVFGTFLIIAMIWVVLLPMIAHAWKAWLLRIILIVWMGLVMISRIYLNAHFPTDTIGAILLAYLWLQVAEGLYIRFAPMMQNWPLLKRSEI</sequence>
<feature type="transmembrane region" description="Helical" evidence="1">
    <location>
        <begin position="165"/>
        <end position="185"/>
    </location>
</feature>
<dbReference type="InterPro" id="IPR036938">
    <property type="entry name" value="PAP2/HPO_sf"/>
</dbReference>
<evidence type="ECO:0000313" key="4">
    <source>
        <dbReference type="Proteomes" id="UP000051176"/>
    </source>
</evidence>
<name>A0A0R1GQ20_9LACO</name>
<dbReference type="PATRIC" id="fig|1267003.4.peg.1142"/>
<dbReference type="Pfam" id="PF01569">
    <property type="entry name" value="PAP2"/>
    <property type="match status" value="1"/>
</dbReference>
<feature type="transmembrane region" description="Helical" evidence="1">
    <location>
        <begin position="74"/>
        <end position="91"/>
    </location>
</feature>
<proteinExistence type="predicted"/>
<feature type="transmembrane region" description="Helical" evidence="1">
    <location>
        <begin position="21"/>
        <end position="41"/>
    </location>
</feature>
<dbReference type="EMBL" id="AZCZ01000028">
    <property type="protein sequence ID" value="KRK36155.1"/>
    <property type="molecule type" value="Genomic_DNA"/>
</dbReference>
<feature type="domain" description="Phosphatidic acid phosphatase type 2/haloperoxidase" evidence="2">
    <location>
        <begin position="94"/>
        <end position="208"/>
    </location>
</feature>
<dbReference type="eggNOG" id="COG0671">
    <property type="taxonomic scope" value="Bacteria"/>
</dbReference>
<feature type="transmembrane region" description="Helical" evidence="1">
    <location>
        <begin position="98"/>
        <end position="118"/>
    </location>
</feature>
<dbReference type="InterPro" id="IPR000326">
    <property type="entry name" value="PAP2/HPO"/>
</dbReference>
<keyword evidence="4" id="KW-1185">Reference proteome</keyword>
<dbReference type="Gene3D" id="1.20.144.10">
    <property type="entry name" value="Phosphatidic acid phosphatase type 2/haloperoxidase"/>
    <property type="match status" value="2"/>
</dbReference>
<protein>
    <submittedName>
        <fullName evidence="3">Membrane-associated phospholipid phosphatase</fullName>
    </submittedName>
</protein>
<organism evidence="3 4">
    <name type="scientific">Levilactobacillus parabrevis ATCC 53295</name>
    <dbReference type="NCBI Taxonomy" id="1267003"/>
    <lineage>
        <taxon>Bacteria</taxon>
        <taxon>Bacillati</taxon>
        <taxon>Bacillota</taxon>
        <taxon>Bacilli</taxon>
        <taxon>Lactobacillales</taxon>
        <taxon>Lactobacillaceae</taxon>
        <taxon>Levilactobacillus</taxon>
    </lineage>
</organism>
<dbReference type="SMART" id="SM00014">
    <property type="entry name" value="acidPPc"/>
    <property type="match status" value="1"/>
</dbReference>
<dbReference type="SUPFAM" id="SSF48317">
    <property type="entry name" value="Acid phosphatase/Vanadium-dependent haloperoxidase"/>
    <property type="match status" value="1"/>
</dbReference>
<dbReference type="STRING" id="357278.IV61_GL001184"/>